<dbReference type="Gene3D" id="3.40.50.300">
    <property type="entry name" value="P-loop containing nucleotide triphosphate hydrolases"/>
    <property type="match status" value="1"/>
</dbReference>
<feature type="transmembrane region" description="Helical" evidence="7">
    <location>
        <begin position="163"/>
        <end position="182"/>
    </location>
</feature>
<gene>
    <name evidence="10" type="ORF">CfP315_0155</name>
</gene>
<dbReference type="FunFam" id="3.40.50.300:FF:000218">
    <property type="entry name" value="Multidrug ABC transporter ATP-binding protein"/>
    <property type="match status" value="1"/>
</dbReference>
<protein>
    <submittedName>
        <fullName evidence="10">ABC transporter ATP-binding protein</fullName>
    </submittedName>
</protein>
<dbReference type="SUPFAM" id="SSF90123">
    <property type="entry name" value="ABC transporter transmembrane region"/>
    <property type="match status" value="1"/>
</dbReference>
<keyword evidence="3" id="KW-0547">Nucleotide-binding</keyword>
<dbReference type="SUPFAM" id="SSF52540">
    <property type="entry name" value="P-loop containing nucleoside triphosphate hydrolases"/>
    <property type="match status" value="1"/>
</dbReference>
<dbReference type="InterPro" id="IPR017871">
    <property type="entry name" value="ABC_transporter-like_CS"/>
</dbReference>
<evidence type="ECO:0000256" key="2">
    <source>
        <dbReference type="ARBA" id="ARBA00022692"/>
    </source>
</evidence>
<dbReference type="KEGG" id="ips:CfP315_0155"/>
<evidence type="ECO:0000313" key="10">
    <source>
        <dbReference type="EMBL" id="BED91647.1"/>
    </source>
</evidence>
<feature type="transmembrane region" description="Helical" evidence="7">
    <location>
        <begin position="56"/>
        <end position="76"/>
    </location>
</feature>
<feature type="domain" description="ABC transporter" evidence="8">
    <location>
        <begin position="339"/>
        <end position="574"/>
    </location>
</feature>
<dbReference type="GO" id="GO:0005524">
    <property type="term" value="F:ATP binding"/>
    <property type="evidence" value="ECO:0007669"/>
    <property type="project" value="UniProtKB-KW"/>
</dbReference>
<proteinExistence type="predicted"/>
<dbReference type="InterPro" id="IPR027417">
    <property type="entry name" value="P-loop_NTPase"/>
</dbReference>
<feature type="transmembrane region" description="Helical" evidence="7">
    <location>
        <begin position="20"/>
        <end position="44"/>
    </location>
</feature>
<dbReference type="InterPro" id="IPR036640">
    <property type="entry name" value="ABC1_TM_sf"/>
</dbReference>
<dbReference type="AlphaFoldDB" id="A0AA48KYA1"/>
<dbReference type="GO" id="GO:0005886">
    <property type="term" value="C:plasma membrane"/>
    <property type="evidence" value="ECO:0007669"/>
    <property type="project" value="UniProtKB-SubCell"/>
</dbReference>
<accession>A0AA48KYA1</accession>
<comment type="subcellular location">
    <subcellularLocation>
        <location evidence="1">Cell membrane</location>
        <topology evidence="1">Multi-pass membrane protein</topology>
    </subcellularLocation>
</comment>
<dbReference type="InterPro" id="IPR003593">
    <property type="entry name" value="AAA+_ATPase"/>
</dbReference>
<name>A0AA48KYA1_9FIRM</name>
<dbReference type="InterPro" id="IPR011527">
    <property type="entry name" value="ABC1_TM_dom"/>
</dbReference>
<dbReference type="Pfam" id="PF00664">
    <property type="entry name" value="ABC_membrane"/>
    <property type="match status" value="1"/>
</dbReference>
<dbReference type="Proteomes" id="UP001337580">
    <property type="component" value="Chromosome"/>
</dbReference>
<dbReference type="SMART" id="SM00382">
    <property type="entry name" value="AAA"/>
    <property type="match status" value="1"/>
</dbReference>
<dbReference type="InterPro" id="IPR039421">
    <property type="entry name" value="Type_1_exporter"/>
</dbReference>
<feature type="transmembrane region" description="Helical" evidence="7">
    <location>
        <begin position="140"/>
        <end position="157"/>
    </location>
</feature>
<feature type="transmembrane region" description="Helical" evidence="7">
    <location>
        <begin position="244"/>
        <end position="267"/>
    </location>
</feature>
<sequence>MYEKFKKLISYYKPYKNVLILDLLLLVLSDFIVIFIPVICNYITNQVFQFEKTKAIKITVILSILVILLSVSVYFCKRYIEYQGSMFAFKMSSDIEIEIFEHLQKQNFSFFDEQKTGKLVSYITNDAYNLANVIKRAPEVALSFTIRFLAAFVFFFIKNVFFAFILLLVFICVFIFILYFSPKVQKITANSREIFSDLIAYLEENLSGIKTVQSFTNENIEIERFRSNNDIYIKERNKICSLSSIFRGGIFSFAVSLIPIVTIAGAFFMINGNINAGDFIVYLLYIDILLGPIFSFVDLNEFLQEGIVGFNRINNILSSKSETVDSPNSIVLKSVRGKIEFKNIYFKYGESDKNVFKNLNFSVEPGECIALVGSSGSGKTTICNLIPRFYDLINGEILIDGINIKDVKLKNLRQNIGFVQQDTFLFSGTIKENICYGKPEASEGEIIKAAKDAYAHDFIIGLQEGYNTHIGHKGLKLSGGQKQRLAIARVFLKNPPILIFDEATSNLDNESERYIQKSMEKLTKNRTTIVIAHRLTTIINANKIFVILDGKIVEKGTHKELLKKNGTYAKFYNFF</sequence>
<feature type="domain" description="ABC transmembrane type-1" evidence="9">
    <location>
        <begin position="20"/>
        <end position="305"/>
    </location>
</feature>
<evidence type="ECO:0000256" key="7">
    <source>
        <dbReference type="SAM" id="Phobius"/>
    </source>
</evidence>
<dbReference type="PANTHER" id="PTHR43394">
    <property type="entry name" value="ATP-DEPENDENT PERMEASE MDL1, MITOCHONDRIAL"/>
    <property type="match status" value="1"/>
</dbReference>
<organism evidence="10">
    <name type="scientific">Candidatus Improbicoccus pseudotrichonymphae</name>
    <dbReference type="NCBI Taxonomy" id="3033792"/>
    <lineage>
        <taxon>Bacteria</taxon>
        <taxon>Bacillati</taxon>
        <taxon>Bacillota</taxon>
        <taxon>Clostridia</taxon>
        <taxon>Candidatus Improbicoccus</taxon>
    </lineage>
</organism>
<dbReference type="CDD" id="cd03251">
    <property type="entry name" value="ABCC_MsbA"/>
    <property type="match status" value="1"/>
</dbReference>
<reference evidence="10" key="1">
    <citation type="journal article" date="2023" name="ISME J.">
        <title>Emergence of putative energy parasites within Clostridia revealed by genome analysis of a novel endosymbiotic clade.</title>
        <authorList>
            <person name="Takahashi K."/>
            <person name="Kuwahara H."/>
            <person name="Horikawa Y."/>
            <person name="Izawa K."/>
            <person name="Kato D."/>
            <person name="Inagaki T."/>
            <person name="Yuki M."/>
            <person name="Ohkuma M."/>
            <person name="Hongoh Y."/>
        </authorList>
    </citation>
    <scope>NUCLEOTIDE SEQUENCE</scope>
    <source>
        <strain evidence="10">CfP3-15</strain>
    </source>
</reference>
<evidence type="ECO:0000256" key="5">
    <source>
        <dbReference type="ARBA" id="ARBA00022989"/>
    </source>
</evidence>
<evidence type="ECO:0000256" key="3">
    <source>
        <dbReference type="ARBA" id="ARBA00022741"/>
    </source>
</evidence>
<dbReference type="GO" id="GO:0016887">
    <property type="term" value="F:ATP hydrolysis activity"/>
    <property type="evidence" value="ECO:0007669"/>
    <property type="project" value="InterPro"/>
</dbReference>
<keyword evidence="5 7" id="KW-1133">Transmembrane helix</keyword>
<evidence type="ECO:0000259" key="8">
    <source>
        <dbReference type="PROSITE" id="PS50893"/>
    </source>
</evidence>
<dbReference type="PROSITE" id="PS50893">
    <property type="entry name" value="ABC_TRANSPORTER_2"/>
    <property type="match status" value="1"/>
</dbReference>
<keyword evidence="6 7" id="KW-0472">Membrane</keyword>
<evidence type="ECO:0000256" key="4">
    <source>
        <dbReference type="ARBA" id="ARBA00022840"/>
    </source>
</evidence>
<keyword evidence="2 7" id="KW-0812">Transmembrane</keyword>
<evidence type="ECO:0000256" key="1">
    <source>
        <dbReference type="ARBA" id="ARBA00004651"/>
    </source>
</evidence>
<dbReference type="InterPro" id="IPR003439">
    <property type="entry name" value="ABC_transporter-like_ATP-bd"/>
</dbReference>
<dbReference type="Pfam" id="PF00005">
    <property type="entry name" value="ABC_tran"/>
    <property type="match status" value="1"/>
</dbReference>
<keyword evidence="4 10" id="KW-0067">ATP-binding</keyword>
<dbReference type="PROSITE" id="PS00211">
    <property type="entry name" value="ABC_TRANSPORTER_1"/>
    <property type="match status" value="1"/>
</dbReference>
<feature type="transmembrane region" description="Helical" evidence="7">
    <location>
        <begin position="279"/>
        <end position="297"/>
    </location>
</feature>
<evidence type="ECO:0000259" key="9">
    <source>
        <dbReference type="PROSITE" id="PS50929"/>
    </source>
</evidence>
<evidence type="ECO:0000256" key="6">
    <source>
        <dbReference type="ARBA" id="ARBA00023136"/>
    </source>
</evidence>
<dbReference type="PROSITE" id="PS50929">
    <property type="entry name" value="ABC_TM1F"/>
    <property type="match status" value="1"/>
</dbReference>
<dbReference type="GO" id="GO:0015421">
    <property type="term" value="F:ABC-type oligopeptide transporter activity"/>
    <property type="evidence" value="ECO:0007669"/>
    <property type="project" value="TreeGrafter"/>
</dbReference>
<dbReference type="EMBL" id="AP027924">
    <property type="protein sequence ID" value="BED91647.1"/>
    <property type="molecule type" value="Genomic_DNA"/>
</dbReference>
<dbReference type="Gene3D" id="1.20.1560.10">
    <property type="entry name" value="ABC transporter type 1, transmembrane domain"/>
    <property type="match status" value="2"/>
</dbReference>
<dbReference type="PANTHER" id="PTHR43394:SF1">
    <property type="entry name" value="ATP-BINDING CASSETTE SUB-FAMILY B MEMBER 10, MITOCHONDRIAL"/>
    <property type="match status" value="1"/>
</dbReference>